<name>A0A084GFZ4_PSEDA</name>
<evidence type="ECO:0000256" key="3">
    <source>
        <dbReference type="ARBA" id="ARBA00006462"/>
    </source>
</evidence>
<dbReference type="RefSeq" id="XP_016646055.1">
    <property type="nucleotide sequence ID" value="XM_016784500.1"/>
</dbReference>
<keyword evidence="7" id="KW-0812">Transmembrane</keyword>
<dbReference type="GO" id="GO:0016020">
    <property type="term" value="C:membrane"/>
    <property type="evidence" value="ECO:0007669"/>
    <property type="project" value="UniProtKB-SubCell"/>
</dbReference>
<reference evidence="14 15" key="1">
    <citation type="journal article" date="2014" name="Genome Announc.">
        <title>Draft genome sequence of the pathogenic fungus Scedosporium apiospermum.</title>
        <authorList>
            <person name="Vandeputte P."/>
            <person name="Ghamrawi S."/>
            <person name="Rechenmann M."/>
            <person name="Iltis A."/>
            <person name="Giraud S."/>
            <person name="Fleury M."/>
            <person name="Thornton C."/>
            <person name="Delhaes L."/>
            <person name="Meyer W."/>
            <person name="Papon N."/>
            <person name="Bouchara J.P."/>
        </authorList>
    </citation>
    <scope>NUCLEOTIDE SEQUENCE [LARGE SCALE GENOMIC DNA]</scope>
    <source>
        <strain evidence="14 15">IHEM 14462</strain>
    </source>
</reference>
<dbReference type="InterPro" id="IPR003378">
    <property type="entry name" value="Fringe-like_glycosylTrfase"/>
</dbReference>
<evidence type="ECO:0000313" key="14">
    <source>
        <dbReference type="EMBL" id="KEZ46256.1"/>
    </source>
</evidence>
<evidence type="ECO:0000256" key="6">
    <source>
        <dbReference type="ARBA" id="ARBA00022679"/>
    </source>
</evidence>
<evidence type="ECO:0000256" key="1">
    <source>
        <dbReference type="ARBA" id="ARBA00004606"/>
    </source>
</evidence>
<protein>
    <recommendedName>
        <fullName evidence="4">N-acetylgalactosaminide beta-1,3-galactosyltransferase</fullName>
        <ecNumber evidence="4">2.4.1.122</ecNumber>
    </recommendedName>
</protein>
<dbReference type="KEGG" id="sapo:SAPIO_CDS1156"/>
<dbReference type="EC" id="2.4.1.122" evidence="4"/>
<evidence type="ECO:0000256" key="9">
    <source>
        <dbReference type="ARBA" id="ARBA00022968"/>
    </source>
</evidence>
<evidence type="ECO:0000256" key="8">
    <source>
        <dbReference type="ARBA" id="ARBA00022741"/>
    </source>
</evidence>
<comment type="pathway">
    <text evidence="2">Protein modification; protein glycosylation.</text>
</comment>
<keyword evidence="11" id="KW-0472">Membrane</keyword>
<evidence type="ECO:0000259" key="13">
    <source>
        <dbReference type="Pfam" id="PF02434"/>
    </source>
</evidence>
<keyword evidence="6" id="KW-0808">Transferase</keyword>
<dbReference type="FunFam" id="3.90.550.50:FF:000039">
    <property type="entry name" value="WGS project CABT00000000 data, contig 2.9"/>
    <property type="match status" value="1"/>
</dbReference>
<dbReference type="PANTHER" id="PTHR23033">
    <property type="entry name" value="BETA1,3-GALACTOSYLTRANSFERASE"/>
    <property type="match status" value="1"/>
</dbReference>
<organism evidence="14 15">
    <name type="scientific">Pseudallescheria apiosperma</name>
    <name type="common">Scedosporium apiospermum</name>
    <dbReference type="NCBI Taxonomy" id="563466"/>
    <lineage>
        <taxon>Eukaryota</taxon>
        <taxon>Fungi</taxon>
        <taxon>Dikarya</taxon>
        <taxon>Ascomycota</taxon>
        <taxon>Pezizomycotina</taxon>
        <taxon>Sordariomycetes</taxon>
        <taxon>Hypocreomycetidae</taxon>
        <taxon>Microascales</taxon>
        <taxon>Microascaceae</taxon>
        <taxon>Scedosporium</taxon>
    </lineage>
</organism>
<sequence>MRRKMETALEGLAAALAATTLAPCKTYPPPPPGHHGPPAGHPPHLHGPPPPPPPPHPAHPDAPHLDGTHPDGAHPDPQRPAPSQEEESIASLSNSAGPSVSLVQEDPLCAHHPDTSNIAVVMKTGATESFARLPTQFMTVLRCIDDFLVFSDMNQTIAGVEVLDALDEVLESAKKDNRDFDLYRTQLACDVDQKPCTSALNAAEAGWNLDKYKNIHMAAKTWKRLPDKDWYLFIDADTYVTWNTLVMWLKTLDPKKKIYLGSVALIRDYPFAHGGSGYILSRAAMEAFVGEHPRVANEYDEDVHNHCCGDFLLAKALNETAGVPVTQVWPTINGEKPFTLPYSNSHWCQPIATMHHMSPEEISSFWEYETARYAAALNSTPRSSSKSSAKPELEPILARDIYHEFFARRLVARRDDWDNASGERLYLNSSAKEYSESQLKKAYNDAKKTEVEKKAHMSFENCRAACRETKRCFQFSFKDGVCGFSFSIRLGKPVPPKENTKAHDRMASGWDVEKIEEWVEKNKVCKKVFWPNI</sequence>
<evidence type="ECO:0000256" key="2">
    <source>
        <dbReference type="ARBA" id="ARBA00004922"/>
    </source>
</evidence>
<proteinExistence type="inferred from homology"/>
<keyword evidence="5" id="KW-0328">Glycosyltransferase</keyword>
<evidence type="ECO:0000256" key="10">
    <source>
        <dbReference type="ARBA" id="ARBA00022989"/>
    </source>
</evidence>
<feature type="compositionally biased region" description="Polar residues" evidence="12">
    <location>
        <begin position="90"/>
        <end position="100"/>
    </location>
</feature>
<keyword evidence="9" id="KW-0735">Signal-anchor</keyword>
<evidence type="ECO:0000256" key="5">
    <source>
        <dbReference type="ARBA" id="ARBA00022676"/>
    </source>
</evidence>
<keyword evidence="8" id="KW-0547">Nucleotide-binding</keyword>
<feature type="region of interest" description="Disordered" evidence="12">
    <location>
        <begin position="22"/>
        <end position="100"/>
    </location>
</feature>
<dbReference type="OMA" id="WYLFVDA"/>
<evidence type="ECO:0000256" key="4">
    <source>
        <dbReference type="ARBA" id="ARBA00012557"/>
    </source>
</evidence>
<keyword evidence="15" id="KW-1185">Reference proteome</keyword>
<dbReference type="AlphaFoldDB" id="A0A084GFZ4"/>
<dbReference type="GO" id="GO:0000166">
    <property type="term" value="F:nucleotide binding"/>
    <property type="evidence" value="ECO:0007669"/>
    <property type="project" value="UniProtKB-KW"/>
</dbReference>
<evidence type="ECO:0000256" key="11">
    <source>
        <dbReference type="ARBA" id="ARBA00023136"/>
    </source>
</evidence>
<dbReference type="HOGENOM" id="CLU_022549_1_0_1"/>
<comment type="subcellular location">
    <subcellularLocation>
        <location evidence="1">Membrane</location>
        <topology evidence="1">Single-pass type II membrane protein</topology>
    </subcellularLocation>
</comment>
<dbReference type="OrthoDB" id="414175at2759"/>
<evidence type="ECO:0000256" key="12">
    <source>
        <dbReference type="SAM" id="MobiDB-lite"/>
    </source>
</evidence>
<comment type="similarity">
    <text evidence="3">Belongs to the glycosyltransferase 31 family. Beta3-Gal-T subfamily.</text>
</comment>
<dbReference type="GeneID" id="27720228"/>
<evidence type="ECO:0000313" key="15">
    <source>
        <dbReference type="Proteomes" id="UP000028545"/>
    </source>
</evidence>
<feature type="compositionally biased region" description="Basic and acidic residues" evidence="12">
    <location>
        <begin position="58"/>
        <end position="77"/>
    </location>
</feature>
<dbReference type="PANTHER" id="PTHR23033:SF40">
    <property type="entry name" value="APPLE DOMAIN-CONTAINING PROTEIN"/>
    <property type="match status" value="1"/>
</dbReference>
<dbReference type="InterPro" id="IPR026050">
    <property type="entry name" value="C1GALT1/C1GALT1_chp1"/>
</dbReference>
<accession>A0A084GFZ4</accession>
<gene>
    <name evidence="14" type="ORF">SAPIO_CDS1156</name>
</gene>
<evidence type="ECO:0000256" key="7">
    <source>
        <dbReference type="ARBA" id="ARBA00022692"/>
    </source>
</evidence>
<dbReference type="GO" id="GO:0016263">
    <property type="term" value="F:glycoprotein-N-acetylgalactosamine 3-beta-galactosyltransferase activity"/>
    <property type="evidence" value="ECO:0007669"/>
    <property type="project" value="UniProtKB-EC"/>
</dbReference>
<dbReference type="EMBL" id="JOWA01000044">
    <property type="protein sequence ID" value="KEZ46256.1"/>
    <property type="molecule type" value="Genomic_DNA"/>
</dbReference>
<keyword evidence="10" id="KW-1133">Transmembrane helix</keyword>
<feature type="compositionally biased region" description="Pro residues" evidence="12">
    <location>
        <begin position="26"/>
        <end position="57"/>
    </location>
</feature>
<dbReference type="Proteomes" id="UP000028545">
    <property type="component" value="Unassembled WGS sequence"/>
</dbReference>
<dbReference type="Pfam" id="PF02434">
    <property type="entry name" value="Fringe"/>
    <property type="match status" value="1"/>
</dbReference>
<feature type="domain" description="Fringe-like glycosyltransferase" evidence="13">
    <location>
        <begin position="215"/>
        <end position="288"/>
    </location>
</feature>
<dbReference type="VEuPathDB" id="FungiDB:SAPIO_CDS1156"/>
<comment type="caution">
    <text evidence="14">The sequence shown here is derived from an EMBL/GenBank/DDBJ whole genome shotgun (WGS) entry which is preliminary data.</text>
</comment>
<dbReference type="Gene3D" id="3.90.550.50">
    <property type="match status" value="1"/>
</dbReference>